<gene>
    <name evidence="1" type="ORF">BC739_005065</name>
</gene>
<comment type="caution">
    <text evidence="1">The sequence shown here is derived from an EMBL/GenBank/DDBJ whole genome shotgun (WGS) entry which is preliminary data.</text>
</comment>
<protein>
    <submittedName>
        <fullName evidence="1">Nucleotide-binding universal stress UspA family protein</fullName>
    </submittedName>
</protein>
<name>A0ABR6BLT6_9PSEU</name>
<dbReference type="InterPro" id="IPR006015">
    <property type="entry name" value="Universal_stress_UspA"/>
</dbReference>
<dbReference type="RefSeq" id="WP_025357046.1">
    <property type="nucleotide sequence ID" value="NZ_BAAABQ010000072.1"/>
</dbReference>
<evidence type="ECO:0000313" key="1">
    <source>
        <dbReference type="EMBL" id="MBA8927848.1"/>
    </source>
</evidence>
<dbReference type="CDD" id="cd00293">
    <property type="entry name" value="USP-like"/>
    <property type="match status" value="1"/>
</dbReference>
<evidence type="ECO:0000313" key="2">
    <source>
        <dbReference type="Proteomes" id="UP000517916"/>
    </source>
</evidence>
<dbReference type="Proteomes" id="UP000517916">
    <property type="component" value="Unassembled WGS sequence"/>
</dbReference>
<keyword evidence="2" id="KW-1185">Reference proteome</keyword>
<dbReference type="EMBL" id="JACJID010000004">
    <property type="protein sequence ID" value="MBA8927848.1"/>
    <property type="molecule type" value="Genomic_DNA"/>
</dbReference>
<dbReference type="InterPro" id="IPR014729">
    <property type="entry name" value="Rossmann-like_a/b/a_fold"/>
</dbReference>
<sequence length="270" mass="28419">MTTTVPLAARTTSAASREVGPITVGTDGSYWGGLALQWAARYACTLGTKLRVLRPGTNAELPADVPLDLGLTHTMHLYPLLPVICTPITVDPLAEFAEASTGSELLVLGCRGHLHRCTIGLGSLVLPTVSTAHCDVLVVRGAPAAVWGAHRTVTAMVSGGREDAAVLRRAVGMAATYRSRLRIVHASPFEEAEDVLHLAELHVQTLPFRPPCSLTVARALPHEVIAQAGNTDLLVLGRGTGRHAGSVAKAALHHSRCPVLLVQSTVDRSA</sequence>
<organism evidence="1 2">
    <name type="scientific">Kutzneria viridogrisea</name>
    <dbReference type="NCBI Taxonomy" id="47990"/>
    <lineage>
        <taxon>Bacteria</taxon>
        <taxon>Bacillati</taxon>
        <taxon>Actinomycetota</taxon>
        <taxon>Actinomycetes</taxon>
        <taxon>Pseudonocardiales</taxon>
        <taxon>Pseudonocardiaceae</taxon>
        <taxon>Kutzneria</taxon>
    </lineage>
</organism>
<dbReference type="PRINTS" id="PR01438">
    <property type="entry name" value="UNVRSLSTRESS"/>
</dbReference>
<dbReference type="SUPFAM" id="SSF52402">
    <property type="entry name" value="Adenine nucleotide alpha hydrolases-like"/>
    <property type="match status" value="2"/>
</dbReference>
<accession>A0ABR6BLT6</accession>
<reference evidence="1 2" key="1">
    <citation type="submission" date="2020-08" db="EMBL/GenBank/DDBJ databases">
        <title>Genomic Encyclopedia of Archaeal and Bacterial Type Strains, Phase II (KMG-II): from individual species to whole genera.</title>
        <authorList>
            <person name="Goeker M."/>
        </authorList>
    </citation>
    <scope>NUCLEOTIDE SEQUENCE [LARGE SCALE GENOMIC DNA]</scope>
    <source>
        <strain evidence="1 2">DSM 43850</strain>
    </source>
</reference>
<proteinExistence type="predicted"/>
<dbReference type="Gene3D" id="3.40.50.620">
    <property type="entry name" value="HUPs"/>
    <property type="match status" value="2"/>
</dbReference>